<proteinExistence type="predicted"/>
<accession>A0A191W169</accession>
<dbReference type="OrthoDB" id="5917619at2"/>
<evidence type="ECO:0000313" key="3">
    <source>
        <dbReference type="EMBL" id="MBT2917355.1"/>
    </source>
</evidence>
<dbReference type="Proteomes" id="UP000078309">
    <property type="component" value="Unassembled WGS sequence"/>
</dbReference>
<keyword evidence="1" id="KW-0732">Signal</keyword>
<evidence type="ECO:0000256" key="1">
    <source>
        <dbReference type="SAM" id="SignalP"/>
    </source>
</evidence>
<reference evidence="3 4" key="1">
    <citation type="journal article" date="2017" name="J. Fish Dis.">
        <title>Comparative assessment of Vibrio virulence in marine fish larvae.</title>
        <authorList>
            <person name="Ronneseth A."/>
            <person name="Castillo D."/>
            <person name="D'Alvise P."/>
            <person name="Tonnesen O."/>
            <person name="Haugland G."/>
            <person name="Grotkjaer T."/>
            <person name="Engell-Sorensen K."/>
            <person name="Norremark L."/>
            <person name="Bergh O."/>
            <person name="Wergeland H.I."/>
            <person name="Gram L."/>
        </authorList>
    </citation>
    <scope>NUCLEOTIDE SEQUENCE [LARGE SCALE GENOMIC DNA]</scope>
    <source>
        <strain evidence="3 4">90-11-286</strain>
    </source>
</reference>
<evidence type="ECO:0000313" key="4">
    <source>
        <dbReference type="Proteomes" id="UP000078309"/>
    </source>
</evidence>
<feature type="signal peptide" evidence="1">
    <location>
        <begin position="1"/>
        <end position="20"/>
    </location>
</feature>
<name>A0A191W169_VIBAN</name>
<organism evidence="2 5">
    <name type="scientific">Vibrio anguillarum</name>
    <name type="common">Listonella anguillarum</name>
    <dbReference type="NCBI Taxonomy" id="55601"/>
    <lineage>
        <taxon>Bacteria</taxon>
        <taxon>Pseudomonadati</taxon>
        <taxon>Pseudomonadota</taxon>
        <taxon>Gammaproteobacteria</taxon>
        <taxon>Vibrionales</taxon>
        <taxon>Vibrionaceae</taxon>
        <taxon>Vibrio</taxon>
    </lineage>
</organism>
<evidence type="ECO:0000313" key="2">
    <source>
        <dbReference type="EMBL" id="AZS25219.1"/>
    </source>
</evidence>
<dbReference type="EMBL" id="CP034672">
    <property type="protein sequence ID" value="AZS25219.1"/>
    <property type="molecule type" value="Genomic_DNA"/>
</dbReference>
<dbReference type="EMBL" id="JAHGUI010000004">
    <property type="protein sequence ID" value="MBT2917355.1"/>
    <property type="molecule type" value="Genomic_DNA"/>
</dbReference>
<dbReference type="RefSeq" id="WP_017043833.1">
    <property type="nucleotide sequence ID" value="NZ_CP011464.1"/>
</dbReference>
<evidence type="ECO:0000313" key="5">
    <source>
        <dbReference type="Proteomes" id="UP000256923"/>
    </source>
</evidence>
<reference evidence="3" key="3">
    <citation type="submission" date="2021-05" db="EMBL/GenBank/DDBJ databases">
        <authorList>
            <person name="Kalatzis P.G."/>
            <person name="Castillo D."/>
            <person name="D'Alvise P."/>
            <person name="Middelboe M."/>
            <person name="Gram L."/>
        </authorList>
    </citation>
    <scope>NUCLEOTIDE SEQUENCE</scope>
    <source>
        <strain evidence="3">90-11-286</strain>
    </source>
</reference>
<dbReference type="AlphaFoldDB" id="A0A191W169"/>
<feature type="chain" id="PRO_5008248975" evidence="1">
    <location>
        <begin position="21"/>
        <end position="108"/>
    </location>
</feature>
<sequence>MVVRSVFSLLLMCVVCSSWAAQDPTAPLGWASESASPVNKIESYPLPRLQSIVCQQTIPCVAVLNDQVVGIGESLFGYTVEAIEPQQVTLSRRGKTWDLGLFSLDIKQ</sequence>
<dbReference type="Proteomes" id="UP000256923">
    <property type="component" value="Chromosome 1"/>
</dbReference>
<protein>
    <submittedName>
        <fullName evidence="2">MSHA biogenesis protein MshK</fullName>
    </submittedName>
</protein>
<dbReference type="STRING" id="55601.AA407_11365"/>
<gene>
    <name evidence="2" type="ORF">DYL72_09445</name>
    <name evidence="3" type="ORF">PL14_01500</name>
</gene>
<reference evidence="2 5" key="2">
    <citation type="submission" date="2018-12" db="EMBL/GenBank/DDBJ databases">
        <title>Characterization and Draft Genome of Vibrio anguillarum J360 Marine Pathogen Isolated from an Outbreak in Lumpfish (Cyclopterus lumpus).</title>
        <authorList>
            <person name="Vasquez J.I."/>
            <person name="Cao T."/>
            <person name="Chakraborty S."/>
            <person name="Gnanagobal H."/>
            <person name="Wescot J."/>
            <person name="Boyce D."/>
            <person name="Santander J."/>
        </authorList>
    </citation>
    <scope>NUCLEOTIDE SEQUENCE [LARGE SCALE GENOMIC DNA]</scope>
    <source>
        <strain evidence="2 5">J360</strain>
    </source>
</reference>